<dbReference type="AlphaFoldDB" id="A0A0G0UKF2"/>
<sequence length="197" mass="21892">MKIEFDAPAKLMLFLTGLLLLMTLLMMSGCAGLRQTAKEPVHAETGAGITVWKIPVLGFDEWGNYGGQAPQVIVYKYDYRAKPPALSPGTMPLPGPPPLADYQTVYDSSFDDPSLVIFKNDSYRKVRIWIDKGKQPIILEPYGATSDLHLGVGEHLVRVAIEKPTAVHGIWTVNQEFTVYVHPEGEAQIFHIYESGY</sequence>
<comment type="caution">
    <text evidence="1">The sequence shown here is derived from an EMBL/GenBank/DDBJ whole genome shotgun (WGS) entry which is preliminary data.</text>
</comment>
<name>A0A0G0UKF2_9BACT</name>
<organism evidence="1 2">
    <name type="scientific">Candidatus Wolfebacteria bacterium GW2011_GWB1_41_12</name>
    <dbReference type="NCBI Taxonomy" id="1619006"/>
    <lineage>
        <taxon>Bacteria</taxon>
        <taxon>Candidatus Wolfeibacteriota</taxon>
    </lineage>
</organism>
<proteinExistence type="predicted"/>
<accession>A0A0G0UKF2</accession>
<dbReference type="PROSITE" id="PS51257">
    <property type="entry name" value="PROKAR_LIPOPROTEIN"/>
    <property type="match status" value="1"/>
</dbReference>
<evidence type="ECO:0000313" key="1">
    <source>
        <dbReference type="EMBL" id="KKR89234.1"/>
    </source>
</evidence>
<gene>
    <name evidence="1" type="ORF">UU38_C0001G0136</name>
</gene>
<protein>
    <recommendedName>
        <fullName evidence="3">Lipoprotein</fullName>
    </recommendedName>
</protein>
<evidence type="ECO:0000313" key="2">
    <source>
        <dbReference type="Proteomes" id="UP000033918"/>
    </source>
</evidence>
<reference evidence="1 2" key="1">
    <citation type="journal article" date="2015" name="Nature">
        <title>rRNA introns, odd ribosomes, and small enigmatic genomes across a large radiation of phyla.</title>
        <authorList>
            <person name="Brown C.T."/>
            <person name="Hug L.A."/>
            <person name="Thomas B.C."/>
            <person name="Sharon I."/>
            <person name="Castelle C.J."/>
            <person name="Singh A."/>
            <person name="Wilkins M.J."/>
            <person name="Williams K.H."/>
            <person name="Banfield J.F."/>
        </authorList>
    </citation>
    <scope>NUCLEOTIDE SEQUENCE [LARGE SCALE GENOMIC DNA]</scope>
</reference>
<dbReference type="EMBL" id="LCAK01000001">
    <property type="protein sequence ID" value="KKR89234.1"/>
    <property type="molecule type" value="Genomic_DNA"/>
</dbReference>
<dbReference type="Proteomes" id="UP000033918">
    <property type="component" value="Unassembled WGS sequence"/>
</dbReference>
<evidence type="ECO:0008006" key="3">
    <source>
        <dbReference type="Google" id="ProtNLM"/>
    </source>
</evidence>